<accession>B8LR99</accession>
<feature type="region of interest" description="Disordered" evidence="2">
    <location>
        <begin position="654"/>
        <end position="682"/>
    </location>
</feature>
<dbReference type="EMBL" id="EF678422">
    <property type="protein sequence ID" value="ABR18179.1"/>
    <property type="molecule type" value="mRNA"/>
</dbReference>
<dbReference type="Pfam" id="PF01424">
    <property type="entry name" value="R3H"/>
    <property type="match status" value="1"/>
</dbReference>
<evidence type="ECO:0000256" key="1">
    <source>
        <dbReference type="ARBA" id="ARBA00022553"/>
    </source>
</evidence>
<dbReference type="InterPro" id="IPR051937">
    <property type="entry name" value="R3H_domain_containing"/>
</dbReference>
<feature type="region of interest" description="Disordered" evidence="2">
    <location>
        <begin position="445"/>
        <end position="465"/>
    </location>
</feature>
<dbReference type="AlphaFoldDB" id="B8LR99"/>
<evidence type="ECO:0000259" key="3">
    <source>
        <dbReference type="PROSITE" id="PS51061"/>
    </source>
</evidence>
<feature type="domain" description="R3H" evidence="3">
    <location>
        <begin position="21"/>
        <end position="86"/>
    </location>
</feature>
<organism evidence="5">
    <name type="scientific">Picea sitchensis</name>
    <name type="common">Sitka spruce</name>
    <name type="synonym">Pinus sitchensis</name>
    <dbReference type="NCBI Taxonomy" id="3332"/>
    <lineage>
        <taxon>Eukaryota</taxon>
        <taxon>Viridiplantae</taxon>
        <taxon>Streptophyta</taxon>
        <taxon>Embryophyta</taxon>
        <taxon>Tracheophyta</taxon>
        <taxon>Spermatophyta</taxon>
        <taxon>Pinopsida</taxon>
        <taxon>Pinidae</taxon>
        <taxon>Conifers I</taxon>
        <taxon>Pinales</taxon>
        <taxon>Pinaceae</taxon>
        <taxon>Picea</taxon>
    </lineage>
</organism>
<dbReference type="CDD" id="cd02642">
    <property type="entry name" value="R3H_encore_like"/>
    <property type="match status" value="1"/>
</dbReference>
<dbReference type="Pfam" id="PF12752">
    <property type="entry name" value="SUZ"/>
    <property type="match status" value="1"/>
</dbReference>
<feature type="compositionally biased region" description="Low complexity" evidence="2">
    <location>
        <begin position="522"/>
        <end position="531"/>
    </location>
</feature>
<reference evidence="5" key="1">
    <citation type="submission" date="2007-06" db="EMBL/GenBank/DDBJ databases">
        <title>Full length cDNA sequences from Sitka Spruce (Picea sitchensis).</title>
        <authorList>
            <person name="Ralph S.G."/>
            <person name="Chun H.E."/>
            <person name="Liao N."/>
            <person name="Ali J."/>
            <person name="Reid K."/>
            <person name="Kolosova N."/>
            <person name="Cooper N."/>
            <person name="Cullis C."/>
            <person name="Jancsik S."/>
            <person name="Moore R."/>
            <person name="Mayo M."/>
            <person name="Wagner S."/>
            <person name="Holt R.A."/>
            <person name="Jones S.J.M."/>
            <person name="Marra M.A."/>
            <person name="Ritland C.E."/>
            <person name="Ritland K."/>
            <person name="Bohlmann J."/>
        </authorList>
    </citation>
    <scope>NUCLEOTIDE SEQUENCE</scope>
    <source>
        <tissue evidence="5">Bark</tissue>
    </source>
</reference>
<dbReference type="PANTHER" id="PTHR15672">
    <property type="entry name" value="CAMP-REGULATED PHOSPHOPROTEIN 21 RELATED R3H DOMAIN CONTAINING PROTEIN"/>
    <property type="match status" value="1"/>
</dbReference>
<dbReference type="PANTHER" id="PTHR15672:SF25">
    <property type="entry name" value="OS01G0100600 PROTEIN"/>
    <property type="match status" value="1"/>
</dbReference>
<evidence type="ECO:0000256" key="2">
    <source>
        <dbReference type="SAM" id="MobiDB-lite"/>
    </source>
</evidence>
<evidence type="ECO:0008006" key="6">
    <source>
        <dbReference type="Google" id="ProtNLM"/>
    </source>
</evidence>
<dbReference type="Gene3D" id="3.30.1370.50">
    <property type="entry name" value="R3H-like domain"/>
    <property type="match status" value="1"/>
</dbReference>
<proteinExistence type="evidence at transcript level"/>
<dbReference type="GO" id="GO:0003676">
    <property type="term" value="F:nucleic acid binding"/>
    <property type="evidence" value="ECO:0007669"/>
    <property type="project" value="UniProtKB-UniRule"/>
</dbReference>
<dbReference type="InterPro" id="IPR036867">
    <property type="entry name" value="R3H_dom_sf"/>
</dbReference>
<dbReference type="PROSITE" id="PS51673">
    <property type="entry name" value="SUZ"/>
    <property type="match status" value="1"/>
</dbReference>
<name>B8LR99_PICSI</name>
<feature type="region of interest" description="Disordered" evidence="2">
    <location>
        <begin position="522"/>
        <end position="552"/>
    </location>
</feature>
<dbReference type="InterPro" id="IPR024771">
    <property type="entry name" value="SUZ"/>
</dbReference>
<protein>
    <recommendedName>
        <fullName evidence="6">R3H domain-containing protein</fullName>
    </recommendedName>
</protein>
<dbReference type="InterPro" id="IPR001374">
    <property type="entry name" value="R3H_dom"/>
</dbReference>
<dbReference type="SUPFAM" id="SSF82708">
    <property type="entry name" value="R3H domain"/>
    <property type="match status" value="1"/>
</dbReference>
<dbReference type="OMA" id="FIDEKMT"/>
<feature type="domain" description="SUZ" evidence="4">
    <location>
        <begin position="89"/>
        <end position="158"/>
    </location>
</feature>
<keyword evidence="1" id="KW-0597">Phosphoprotein</keyword>
<evidence type="ECO:0000259" key="4">
    <source>
        <dbReference type="PROSITE" id="PS51673"/>
    </source>
</evidence>
<dbReference type="SMART" id="SM00393">
    <property type="entry name" value="R3H"/>
    <property type="match status" value="1"/>
</dbReference>
<evidence type="ECO:0000313" key="5">
    <source>
        <dbReference type="EMBL" id="ABR18179.1"/>
    </source>
</evidence>
<sequence length="682" mass="75299">MDPLSMAGELAWLIKDNLPCKHLILSAEETFISFLETSIGSEDILELEPMVSYHRMLLHRLADIFGLMHESVGEGDYRHLILERCQDSSIPPILVSDILKWQYGETQSPQATCQLLKRKMTLQDLQHKERTDQLPSISFEEREAAYLAARERIFSLSSSEEIDEPKEQLVPRPRTVPVVAQRMIAHALGKRIMVDSSSEKPDVVKNTELQCADENMTDKYLNPASSQIQRVAPQPVKDSGTGEQTLATATKRMMAKYLNIDALCTDRKSKDKMLDTKVPYMDAKMERKNLGETSQDVGTVPQTAKVRLGHLPSTAVKRTMNRNLKSKILSMDDKMTDKDANTRIPFIDEKMTEKSLIDSSQVTEVALQPAKTTFEYKPAAAAKRMFAQALGLPVANCPKGASELTARVASGSNNAADAESFLVGIPSNKNACHVSDSVEVVQERSTSLTSNLRPEENDSGAEVEQPSINKALSVHPQNLSSMTRMPNAHIPRRAAQRLFAQALGIQTVSSSRIEGNLTRNSSFASSLSSSSKGLRQGHKTGSAADSEDSKDSNVVNNVVISSTDMTISANNKSRVYDTEISSHLSHPYDENGKPDSDSCETCRNIAPQRHISGASQKQMGEERLCTRFVTFKDKNSSLVNLGNTTINSDRTKLVNNSEPAKMENSSRKLTRTSADESSIIHL</sequence>
<dbReference type="PROSITE" id="PS51061">
    <property type="entry name" value="R3H"/>
    <property type="match status" value="1"/>
</dbReference>